<name>A0ABR4B144_9LECA</name>
<organism evidence="8 9">
    <name type="scientific">Lepraria finkii</name>
    <dbReference type="NCBI Taxonomy" id="1340010"/>
    <lineage>
        <taxon>Eukaryota</taxon>
        <taxon>Fungi</taxon>
        <taxon>Dikarya</taxon>
        <taxon>Ascomycota</taxon>
        <taxon>Pezizomycotina</taxon>
        <taxon>Lecanoromycetes</taxon>
        <taxon>OSLEUM clade</taxon>
        <taxon>Lecanoromycetidae</taxon>
        <taxon>Lecanorales</taxon>
        <taxon>Lecanorineae</taxon>
        <taxon>Stereocaulaceae</taxon>
        <taxon>Lepraria</taxon>
    </lineage>
</organism>
<evidence type="ECO:0000313" key="8">
    <source>
        <dbReference type="EMBL" id="KAL2050751.1"/>
    </source>
</evidence>
<accession>A0ABR4B144</accession>
<evidence type="ECO:0008006" key="10">
    <source>
        <dbReference type="Google" id="ProtNLM"/>
    </source>
</evidence>
<dbReference type="Pfam" id="PF00067">
    <property type="entry name" value="p450"/>
    <property type="match status" value="1"/>
</dbReference>
<evidence type="ECO:0000256" key="2">
    <source>
        <dbReference type="ARBA" id="ARBA00004389"/>
    </source>
</evidence>
<dbReference type="InterPro" id="IPR036396">
    <property type="entry name" value="Cyt_P450_sf"/>
</dbReference>
<evidence type="ECO:0000256" key="1">
    <source>
        <dbReference type="ARBA" id="ARBA00001971"/>
    </source>
</evidence>
<keyword evidence="7" id="KW-0812">Transmembrane</keyword>
<keyword evidence="7" id="KW-0472">Membrane</keyword>
<keyword evidence="4" id="KW-0444">Lipid biosynthesis</keyword>
<comment type="caution">
    <text evidence="8">The sequence shown here is derived from an EMBL/GenBank/DDBJ whole genome shotgun (WGS) entry which is preliminary data.</text>
</comment>
<dbReference type="EMBL" id="JBHFEH010000043">
    <property type="protein sequence ID" value="KAL2050751.1"/>
    <property type="molecule type" value="Genomic_DNA"/>
</dbReference>
<dbReference type="PRINTS" id="PR00465">
    <property type="entry name" value="EP450IV"/>
</dbReference>
<keyword evidence="4" id="KW-0443">Lipid metabolism</keyword>
<feature type="transmembrane region" description="Helical" evidence="7">
    <location>
        <begin position="52"/>
        <end position="73"/>
    </location>
</feature>
<reference evidence="8 9" key="1">
    <citation type="submission" date="2024-09" db="EMBL/GenBank/DDBJ databases">
        <title>Rethinking Asexuality: The Enigmatic Case of Functional Sexual Genes in Lepraria (Stereocaulaceae).</title>
        <authorList>
            <person name="Doellman M."/>
            <person name="Sun Y."/>
            <person name="Barcenas-Pena A."/>
            <person name="Lumbsch H.T."/>
            <person name="Grewe F."/>
        </authorList>
    </citation>
    <scope>NUCLEOTIDE SEQUENCE [LARGE SCALE GENOMIC DNA]</scope>
    <source>
        <strain evidence="8 9">Grewe 0041</strain>
    </source>
</reference>
<proteinExistence type="inferred from homology"/>
<comment type="subcellular location">
    <subcellularLocation>
        <location evidence="2">Endoplasmic reticulum membrane</location>
        <topology evidence="2">Single-pass membrane protein</topology>
    </subcellularLocation>
</comment>
<sequence length="559" mass="62496">MSADVTALASQALILKALALFAVIACTTRFITGKNYSASPSSHGDTSRVATYPYWIPYLGHLLPLMVNPARFLQKCRQQSADRVFALYLFGSKYNILWTPASFNAIFKTPSDAISSVETRWYLLRNVFGAGTKCEKDYLRIHKSAHAAVQNGLFPPTATPSSLMMQTTLRGIQENAPSLVSFSDSVVDQNLWERTAYPVIRGSAVEISLSTLIRNFIGHVSLPSLVGSEFLEVYPTTLDDLWHLDGGLKWLALGVPRWLGIPALTRAHIGRRRLLDTVRSFHQALDCVEDDDPPNRPWRDPSDAGRILKERRRVYRSRGTPQEIIAPLDLSLLWAMTTKSSYLVFWLLISIWATPGLVDQVRNEVGPYATARQPPRTFGIPEPPCLGLDTDGLVKSCPLLKACFYECIRLYSASISIRTVRKDMLFRGMDGNGVEISRYPLDAGSIIAAPFSLHHFDPNYFKDPNRFQPMRFLKPSEDGQGQQTFVEGTIKHWGMGESACPGREYAEKQVLAFVAGILALWDFEPADAKGWIVPDQIERAVISVPAADVRVRIRPRELP</sequence>
<keyword evidence="7" id="KW-1133">Transmembrane helix</keyword>
<evidence type="ECO:0000256" key="4">
    <source>
        <dbReference type="ARBA" id="ARBA00022516"/>
    </source>
</evidence>
<keyword evidence="9" id="KW-1185">Reference proteome</keyword>
<protein>
    <recommendedName>
        <fullName evidence="10">Cytochrome P450</fullName>
    </recommendedName>
</protein>
<keyword evidence="6" id="KW-0408">Iron</keyword>
<comment type="similarity">
    <text evidence="3">Belongs to the cytochrome P450 family.</text>
</comment>
<dbReference type="Proteomes" id="UP001590951">
    <property type="component" value="Unassembled WGS sequence"/>
</dbReference>
<evidence type="ECO:0000256" key="5">
    <source>
        <dbReference type="ARBA" id="ARBA00022723"/>
    </source>
</evidence>
<dbReference type="InterPro" id="IPR001128">
    <property type="entry name" value="Cyt_P450"/>
</dbReference>
<dbReference type="PANTHER" id="PTHR24306:SF7">
    <property type="entry name" value="AHBB"/>
    <property type="match status" value="1"/>
</dbReference>
<evidence type="ECO:0000256" key="6">
    <source>
        <dbReference type="ARBA" id="ARBA00023004"/>
    </source>
</evidence>
<evidence type="ECO:0000256" key="3">
    <source>
        <dbReference type="ARBA" id="ARBA00010617"/>
    </source>
</evidence>
<feature type="transmembrane region" description="Helical" evidence="7">
    <location>
        <begin position="12"/>
        <end position="32"/>
    </location>
</feature>
<evidence type="ECO:0000256" key="7">
    <source>
        <dbReference type="SAM" id="Phobius"/>
    </source>
</evidence>
<dbReference type="PANTHER" id="PTHR24306">
    <property type="match status" value="1"/>
</dbReference>
<comment type="cofactor">
    <cofactor evidence="1">
        <name>heme</name>
        <dbReference type="ChEBI" id="CHEBI:30413"/>
    </cofactor>
</comment>
<dbReference type="CDD" id="cd11040">
    <property type="entry name" value="CYP7_CYP8-like"/>
    <property type="match status" value="1"/>
</dbReference>
<gene>
    <name evidence="8" type="ORF">ABVK25_008989</name>
</gene>
<dbReference type="InterPro" id="IPR002403">
    <property type="entry name" value="Cyt_P450_E_grp-IV"/>
</dbReference>
<dbReference type="SUPFAM" id="SSF48264">
    <property type="entry name" value="Cytochrome P450"/>
    <property type="match status" value="1"/>
</dbReference>
<keyword evidence="5" id="KW-0479">Metal-binding</keyword>
<evidence type="ECO:0000313" key="9">
    <source>
        <dbReference type="Proteomes" id="UP001590951"/>
    </source>
</evidence>
<dbReference type="Gene3D" id="1.10.630.10">
    <property type="entry name" value="Cytochrome P450"/>
    <property type="match status" value="1"/>
</dbReference>